<dbReference type="GO" id="GO:0008168">
    <property type="term" value="F:methyltransferase activity"/>
    <property type="evidence" value="ECO:0007669"/>
    <property type="project" value="UniProtKB-KW"/>
</dbReference>
<dbReference type="PANTHER" id="PTHR43591:SF24">
    <property type="entry name" value="2-METHOXY-6-POLYPRENYL-1,4-BENZOQUINOL METHYLASE, MITOCHONDRIAL"/>
    <property type="match status" value="1"/>
</dbReference>
<protein>
    <submittedName>
        <fullName evidence="2">S-adenosyl-L-methionine-dependent methyltransferase</fullName>
    </submittedName>
</protein>
<dbReference type="CDD" id="cd02440">
    <property type="entry name" value="AdoMet_MTases"/>
    <property type="match status" value="1"/>
</dbReference>
<name>A0A9P3LKG0_9APHY</name>
<evidence type="ECO:0000313" key="2">
    <source>
        <dbReference type="EMBL" id="GJE98533.1"/>
    </source>
</evidence>
<reference evidence="2 3" key="1">
    <citation type="submission" date="2021-08" db="EMBL/GenBank/DDBJ databases">
        <title>Draft Genome Sequence of Phanerochaete sordida strain YK-624.</title>
        <authorList>
            <person name="Mori T."/>
            <person name="Dohra H."/>
            <person name="Suzuki T."/>
            <person name="Kawagishi H."/>
            <person name="Hirai H."/>
        </authorList>
    </citation>
    <scope>NUCLEOTIDE SEQUENCE [LARGE SCALE GENOMIC DNA]</scope>
    <source>
        <strain evidence="2 3">YK-624</strain>
    </source>
</reference>
<evidence type="ECO:0000259" key="1">
    <source>
        <dbReference type="Pfam" id="PF13847"/>
    </source>
</evidence>
<keyword evidence="3" id="KW-1185">Reference proteome</keyword>
<dbReference type="PANTHER" id="PTHR43591">
    <property type="entry name" value="METHYLTRANSFERASE"/>
    <property type="match status" value="1"/>
</dbReference>
<comment type="caution">
    <text evidence="2">The sequence shown here is derived from an EMBL/GenBank/DDBJ whole genome shotgun (WGS) entry which is preliminary data.</text>
</comment>
<dbReference type="InterPro" id="IPR029063">
    <property type="entry name" value="SAM-dependent_MTases_sf"/>
</dbReference>
<dbReference type="InterPro" id="IPR025714">
    <property type="entry name" value="Methyltranfer_dom"/>
</dbReference>
<dbReference type="Gene3D" id="3.40.50.150">
    <property type="entry name" value="Vaccinia Virus protein VP39"/>
    <property type="match status" value="1"/>
</dbReference>
<dbReference type="EMBL" id="BPQB01000089">
    <property type="protein sequence ID" value="GJE98533.1"/>
    <property type="molecule type" value="Genomic_DNA"/>
</dbReference>
<feature type="domain" description="Methyltransferase" evidence="1">
    <location>
        <begin position="37"/>
        <end position="147"/>
    </location>
</feature>
<accession>A0A9P3LKG0</accession>
<dbReference type="Proteomes" id="UP000703269">
    <property type="component" value="Unassembled WGS sequence"/>
</dbReference>
<gene>
    <name evidence="2" type="ORF">PsYK624_147650</name>
</gene>
<evidence type="ECO:0000313" key="3">
    <source>
        <dbReference type="Proteomes" id="UP000703269"/>
    </source>
</evidence>
<proteinExistence type="predicted"/>
<dbReference type="SUPFAM" id="SSF53335">
    <property type="entry name" value="S-adenosyl-L-methionine-dependent methyltransferases"/>
    <property type="match status" value="1"/>
</dbReference>
<dbReference type="AlphaFoldDB" id="A0A9P3LKG0"/>
<keyword evidence="2" id="KW-0808">Transferase</keyword>
<organism evidence="2 3">
    <name type="scientific">Phanerochaete sordida</name>
    <dbReference type="NCBI Taxonomy" id="48140"/>
    <lineage>
        <taxon>Eukaryota</taxon>
        <taxon>Fungi</taxon>
        <taxon>Dikarya</taxon>
        <taxon>Basidiomycota</taxon>
        <taxon>Agaricomycotina</taxon>
        <taxon>Agaricomycetes</taxon>
        <taxon>Polyporales</taxon>
        <taxon>Phanerochaetaceae</taxon>
        <taxon>Phanerochaete</taxon>
    </lineage>
</organism>
<sequence length="273" mass="30070">MSKESLPYIVGQGDAVLKLFGQRTVDNSAAYLKDSLEPHMTILDVGCGPGSITIDLARRVPQGRVTGVDTESARPTLDKARAQAEREGVKNVDFRVGDALALPFADASFDVVHAHQVLIHVTDPLRMLAEMRRVAKPGGLVACRTWDDGTLMMVPPSEGVGRARAITQRVMDFSGRNFEAGRYTPRWAREVGFKPANIKVTTSNYTSYTPAERYYFASMMTNVLKESPMKTVALEKGLATEEDFERGIAAWEEWTTNEDGLSVGVNVEILCRV</sequence>
<keyword evidence="2" id="KW-0489">Methyltransferase</keyword>
<dbReference type="Pfam" id="PF13847">
    <property type="entry name" value="Methyltransf_31"/>
    <property type="match status" value="1"/>
</dbReference>
<dbReference type="OrthoDB" id="10017101at2759"/>
<dbReference type="GO" id="GO:0032259">
    <property type="term" value="P:methylation"/>
    <property type="evidence" value="ECO:0007669"/>
    <property type="project" value="UniProtKB-KW"/>
</dbReference>